<dbReference type="EMBL" id="CP099424">
    <property type="protein sequence ID" value="USW55003.1"/>
    <property type="molecule type" value="Genomic_DNA"/>
</dbReference>
<evidence type="ECO:0000256" key="1">
    <source>
        <dbReference type="SAM" id="SignalP"/>
    </source>
</evidence>
<accession>A0A9Q9AZR9</accession>
<gene>
    <name evidence="2" type="ORF">Slin15195_G083220</name>
</gene>
<feature type="signal peptide" evidence="1">
    <location>
        <begin position="1"/>
        <end position="16"/>
    </location>
</feature>
<sequence length="124" mass="12899">MLSFGVAALLVGVAVATPMPQGIDWAAVDALSDLPTVSIPIVNANAAQTTVAFEATQAAAVVKAAVLADPNDKTLERRVARRCPSDTKTPQQWQAAFNTAGEPTPAGYERVFANLKASNKGDYG</sequence>
<dbReference type="AlphaFoldDB" id="A0A9Q9AZR9"/>
<feature type="chain" id="PRO_5040347867" evidence="1">
    <location>
        <begin position="17"/>
        <end position="124"/>
    </location>
</feature>
<evidence type="ECO:0000313" key="3">
    <source>
        <dbReference type="Proteomes" id="UP001056384"/>
    </source>
</evidence>
<keyword evidence="3" id="KW-1185">Reference proteome</keyword>
<name>A0A9Q9AZR9_9PEZI</name>
<proteinExistence type="predicted"/>
<evidence type="ECO:0000313" key="2">
    <source>
        <dbReference type="EMBL" id="USW55003.1"/>
    </source>
</evidence>
<keyword evidence="1" id="KW-0732">Signal</keyword>
<dbReference type="Proteomes" id="UP001056384">
    <property type="component" value="Chromosome 7"/>
</dbReference>
<organism evidence="2 3">
    <name type="scientific">Septoria linicola</name>
    <dbReference type="NCBI Taxonomy" id="215465"/>
    <lineage>
        <taxon>Eukaryota</taxon>
        <taxon>Fungi</taxon>
        <taxon>Dikarya</taxon>
        <taxon>Ascomycota</taxon>
        <taxon>Pezizomycotina</taxon>
        <taxon>Dothideomycetes</taxon>
        <taxon>Dothideomycetidae</taxon>
        <taxon>Mycosphaerellales</taxon>
        <taxon>Mycosphaerellaceae</taxon>
        <taxon>Septoria</taxon>
    </lineage>
</organism>
<reference evidence="2" key="1">
    <citation type="submission" date="2022-06" db="EMBL/GenBank/DDBJ databases">
        <title>Complete genome sequences of two strains of the flax pathogen Septoria linicola.</title>
        <authorList>
            <person name="Lapalu N."/>
            <person name="Simon A."/>
            <person name="Demenou B."/>
            <person name="Paumier D."/>
            <person name="Guillot M.-P."/>
            <person name="Gout L."/>
            <person name="Valade R."/>
        </authorList>
    </citation>
    <scope>NUCLEOTIDE SEQUENCE</scope>
    <source>
        <strain evidence="2">SE15195</strain>
    </source>
</reference>
<protein>
    <submittedName>
        <fullName evidence="2">Uncharacterized protein</fullName>
    </submittedName>
</protein>